<accession>A0A5F8GPA9</accession>
<keyword evidence="6" id="KW-0597">Phosphoprotein</keyword>
<feature type="region of interest" description="Disordered" evidence="12">
    <location>
        <begin position="1"/>
        <end position="21"/>
    </location>
</feature>
<feature type="compositionally biased region" description="Basic and acidic residues" evidence="12">
    <location>
        <begin position="131"/>
        <end position="140"/>
    </location>
</feature>
<evidence type="ECO:0000256" key="5">
    <source>
        <dbReference type="ARBA" id="ARBA00022490"/>
    </source>
</evidence>
<dbReference type="GO" id="GO:0003735">
    <property type="term" value="F:structural constituent of ribosome"/>
    <property type="evidence" value="ECO:0000318"/>
    <property type="project" value="GO_Central"/>
</dbReference>
<protein>
    <recommendedName>
        <fullName evidence="11">60S ribosomal protein L29</fullName>
    </recommendedName>
</protein>
<dbReference type="GO" id="GO:0022625">
    <property type="term" value="C:cytosolic large ribosomal subunit"/>
    <property type="evidence" value="ECO:0000318"/>
    <property type="project" value="GO_Central"/>
</dbReference>
<dbReference type="Ensembl" id="ENSMODT00000073023.1">
    <property type="protein sequence ID" value="ENSMODP00000049016.1"/>
    <property type="gene ID" value="ENSMODG00000041290.1"/>
</dbReference>
<proteinExistence type="inferred from homology"/>
<comment type="subcellular location">
    <subcellularLocation>
        <location evidence="1">Cytoplasm</location>
    </subcellularLocation>
</comment>
<dbReference type="OMA" id="ASAWCAG"/>
<evidence type="ECO:0000313" key="14">
    <source>
        <dbReference type="Proteomes" id="UP000002280"/>
    </source>
</evidence>
<keyword evidence="4" id="KW-0488">Methylation</keyword>
<dbReference type="GeneTree" id="ENSGT00390000007084"/>
<evidence type="ECO:0000256" key="9">
    <source>
        <dbReference type="ARBA" id="ARBA00023274"/>
    </source>
</evidence>
<reference evidence="13 14" key="1">
    <citation type="journal article" date="2007" name="Nature">
        <title>Genome of the marsupial Monodelphis domestica reveals innovation in non-coding sequences.</title>
        <authorList>
            <person name="Mikkelsen T.S."/>
            <person name="Wakefield M.J."/>
            <person name="Aken B."/>
            <person name="Amemiya C.T."/>
            <person name="Chang J.L."/>
            <person name="Duke S."/>
            <person name="Garber M."/>
            <person name="Gentles A.J."/>
            <person name="Goodstadt L."/>
            <person name="Heger A."/>
            <person name="Jurka J."/>
            <person name="Kamal M."/>
            <person name="Mauceli E."/>
            <person name="Searle S.M."/>
            <person name="Sharpe T."/>
            <person name="Baker M.L."/>
            <person name="Batzer M.A."/>
            <person name="Benos P.V."/>
            <person name="Belov K."/>
            <person name="Clamp M."/>
            <person name="Cook A."/>
            <person name="Cuff J."/>
            <person name="Das R."/>
            <person name="Davidow L."/>
            <person name="Deakin J.E."/>
            <person name="Fazzari M.J."/>
            <person name="Glass J.L."/>
            <person name="Grabherr M."/>
            <person name="Greally J.M."/>
            <person name="Gu W."/>
            <person name="Hore T.A."/>
            <person name="Huttley G.A."/>
            <person name="Kleber M."/>
            <person name="Jirtle R.L."/>
            <person name="Koina E."/>
            <person name="Lee J.T."/>
            <person name="Mahony S."/>
            <person name="Marra M.A."/>
            <person name="Miller R.D."/>
            <person name="Nicholls R.D."/>
            <person name="Oda M."/>
            <person name="Papenfuss A.T."/>
            <person name="Parra Z.E."/>
            <person name="Pollock D.D."/>
            <person name="Ray D.A."/>
            <person name="Schein J.E."/>
            <person name="Speed T.P."/>
            <person name="Thompson K."/>
            <person name="VandeBerg J.L."/>
            <person name="Wade C.M."/>
            <person name="Walker J.A."/>
            <person name="Waters P.D."/>
            <person name="Webber C."/>
            <person name="Weidman J.R."/>
            <person name="Xie X."/>
            <person name="Zody M.C."/>
            <person name="Baldwin J."/>
            <person name="Abdouelleil A."/>
            <person name="Abdulkadir J."/>
            <person name="Abebe A."/>
            <person name="Abera B."/>
            <person name="Abreu J."/>
            <person name="Acer S.C."/>
            <person name="Aftuck L."/>
            <person name="Alexander A."/>
            <person name="An P."/>
            <person name="Anderson E."/>
            <person name="Anderson S."/>
            <person name="Arachi H."/>
            <person name="Azer M."/>
            <person name="Bachantsang P."/>
            <person name="Barry A."/>
            <person name="Bayul T."/>
            <person name="Berlin A."/>
            <person name="Bessette D."/>
            <person name="Bloom T."/>
            <person name="Bloom T."/>
            <person name="Boguslavskiy L."/>
            <person name="Bonnet C."/>
            <person name="Boukhgalter B."/>
            <person name="Bourzgui I."/>
            <person name="Brown A."/>
            <person name="Cahill P."/>
            <person name="Channer S."/>
            <person name="Cheshatsang Y."/>
            <person name="Chuda L."/>
            <person name="Citroen M."/>
            <person name="Collymore A."/>
            <person name="Cooke P."/>
            <person name="Costello M."/>
            <person name="D'Aco K."/>
            <person name="Daza R."/>
            <person name="De Haan G."/>
            <person name="DeGray S."/>
            <person name="DeMaso C."/>
            <person name="Dhargay N."/>
            <person name="Dooley K."/>
            <person name="Dooley E."/>
            <person name="Doricent M."/>
            <person name="Dorje P."/>
            <person name="Dorjee K."/>
            <person name="Dupes A."/>
            <person name="Elong R."/>
            <person name="Falk J."/>
            <person name="Farina A."/>
            <person name="Faro S."/>
            <person name="Ferguson D."/>
            <person name="Fisher S."/>
            <person name="Foley C.D."/>
            <person name="Franke A."/>
            <person name="Friedrich D."/>
            <person name="Gadbois L."/>
            <person name="Gearin G."/>
            <person name="Gearin C.R."/>
            <person name="Giannoukos G."/>
            <person name="Goode T."/>
            <person name="Graham J."/>
            <person name="Grandbois E."/>
            <person name="Grewal S."/>
            <person name="Gyaltsen K."/>
            <person name="Hafez N."/>
            <person name="Hagos B."/>
            <person name="Hall J."/>
            <person name="Henson C."/>
            <person name="Hollinger A."/>
            <person name="Honan T."/>
            <person name="Huard M.D."/>
            <person name="Hughes L."/>
            <person name="Hurhula B."/>
            <person name="Husby M.E."/>
            <person name="Kamat A."/>
            <person name="Kanga B."/>
            <person name="Kashin S."/>
            <person name="Khazanovich D."/>
            <person name="Kisner P."/>
            <person name="Lance K."/>
            <person name="Lara M."/>
            <person name="Lee W."/>
            <person name="Lennon N."/>
            <person name="Letendre F."/>
            <person name="LeVine R."/>
            <person name="Lipovsky A."/>
            <person name="Liu X."/>
            <person name="Liu J."/>
            <person name="Liu S."/>
            <person name="Lokyitsang T."/>
            <person name="Lokyitsang Y."/>
            <person name="Lubonja R."/>
            <person name="Lui A."/>
            <person name="MacDonald P."/>
            <person name="Magnisalis V."/>
            <person name="Maru K."/>
            <person name="Matthews C."/>
            <person name="McCusker W."/>
            <person name="McDonough S."/>
            <person name="Mehta T."/>
            <person name="Meldrim J."/>
            <person name="Meneus L."/>
            <person name="Mihai O."/>
            <person name="Mihalev A."/>
            <person name="Mihova T."/>
            <person name="Mittelman R."/>
            <person name="Mlenga V."/>
            <person name="Montmayeur A."/>
            <person name="Mulrain L."/>
            <person name="Navidi A."/>
            <person name="Naylor J."/>
            <person name="Negash T."/>
            <person name="Nguyen T."/>
            <person name="Nguyen N."/>
            <person name="Nicol R."/>
            <person name="Norbu C."/>
            <person name="Norbu N."/>
            <person name="Novod N."/>
            <person name="O'Neill B."/>
            <person name="Osman S."/>
            <person name="Markiewicz E."/>
            <person name="Oyono O.L."/>
            <person name="Patti C."/>
            <person name="Phunkhang P."/>
            <person name="Pierre F."/>
            <person name="Priest M."/>
            <person name="Raghuraman S."/>
            <person name="Rege F."/>
            <person name="Reyes R."/>
            <person name="Rise C."/>
            <person name="Rogov P."/>
            <person name="Ross K."/>
            <person name="Ryan E."/>
            <person name="Settipalli S."/>
            <person name="Shea T."/>
            <person name="Sherpa N."/>
            <person name="Shi L."/>
            <person name="Shih D."/>
            <person name="Sparrow T."/>
            <person name="Spaulding J."/>
            <person name="Stalker J."/>
            <person name="Stange-Thomann N."/>
            <person name="Stavropoulos S."/>
            <person name="Stone C."/>
            <person name="Strader C."/>
            <person name="Tesfaye S."/>
            <person name="Thomson T."/>
            <person name="Thoulutsang Y."/>
            <person name="Thoulutsang D."/>
            <person name="Topham K."/>
            <person name="Topping I."/>
            <person name="Tsamla T."/>
            <person name="Vassiliev H."/>
            <person name="Vo A."/>
            <person name="Wangchuk T."/>
            <person name="Wangdi T."/>
            <person name="Weiand M."/>
            <person name="Wilkinson J."/>
            <person name="Wilson A."/>
            <person name="Yadav S."/>
            <person name="Young G."/>
            <person name="Yu Q."/>
            <person name="Zembek L."/>
            <person name="Zhong D."/>
            <person name="Zimmer A."/>
            <person name="Zwirko Z."/>
            <person name="Jaffe D.B."/>
            <person name="Alvarez P."/>
            <person name="Brockman W."/>
            <person name="Butler J."/>
            <person name="Chin C."/>
            <person name="Gnerre S."/>
            <person name="MacCallum I."/>
            <person name="Graves J.A."/>
            <person name="Ponting C.P."/>
            <person name="Breen M."/>
            <person name="Samollow P.B."/>
            <person name="Lander E.S."/>
            <person name="Lindblad-Toh K."/>
        </authorList>
    </citation>
    <scope>NUCLEOTIDE SEQUENCE [LARGE SCALE GENOMIC DNA]</scope>
</reference>
<keyword evidence="7 11" id="KW-0689">Ribosomal protein</keyword>
<sequence>MAKSKNHTTHNQSQKWHRNESLKAIDLKFLRSMHFAKKHKKKGLKKMQSNNAKAIKAQTEAIKALNTKASKAKLLRPKISKANAQCAGQKMATKRPGPRVDIKHPGSKITKPDAKVARTTDPKNANPTDPKAAKPTDPKAAKPTSPKKTTERLSLAEATQ</sequence>
<comment type="function">
    <text evidence="10">Component of the large ribosomal subunit. The ribosome is a large ribonucleoprotein complex responsible for the synthesis of proteins in the cell.</text>
</comment>
<dbReference type="PANTHER" id="PTHR12884">
    <property type="entry name" value="60S RIBOSOMAL PROTEIN L29"/>
    <property type="match status" value="1"/>
</dbReference>
<keyword evidence="14" id="KW-1185">Reference proteome</keyword>
<feature type="region of interest" description="Disordered" evidence="12">
    <location>
        <begin position="73"/>
        <end position="160"/>
    </location>
</feature>
<dbReference type="PANTHER" id="PTHR12884:SF18">
    <property type="entry name" value="60S RIBOSOMAL PROTEIN L29"/>
    <property type="match status" value="1"/>
</dbReference>
<organism evidence="13 14">
    <name type="scientific">Monodelphis domestica</name>
    <name type="common">Gray short-tailed opossum</name>
    <dbReference type="NCBI Taxonomy" id="13616"/>
    <lineage>
        <taxon>Eukaryota</taxon>
        <taxon>Metazoa</taxon>
        <taxon>Chordata</taxon>
        <taxon>Craniata</taxon>
        <taxon>Vertebrata</taxon>
        <taxon>Euteleostomi</taxon>
        <taxon>Mammalia</taxon>
        <taxon>Metatheria</taxon>
        <taxon>Didelphimorphia</taxon>
        <taxon>Didelphidae</taxon>
        <taxon>Monodelphis</taxon>
    </lineage>
</organism>
<name>A0A5F8GPA9_MONDO</name>
<dbReference type="Bgee" id="ENSMODG00000041290">
    <property type="expression patterns" value="Expressed in endometrium and 5 other cell types or tissues"/>
</dbReference>
<dbReference type="STRING" id="13616.ENSMODP00000049016"/>
<dbReference type="Proteomes" id="UP000002280">
    <property type="component" value="Chromosome 3"/>
</dbReference>
<evidence type="ECO:0000256" key="3">
    <source>
        <dbReference type="ARBA" id="ARBA00011133"/>
    </source>
</evidence>
<comment type="subunit">
    <text evidence="3">Component of the large ribosomal subunit.</text>
</comment>
<keyword evidence="5" id="KW-0963">Cytoplasm</keyword>
<keyword evidence="8" id="KW-0007">Acetylation</keyword>
<evidence type="ECO:0000256" key="2">
    <source>
        <dbReference type="ARBA" id="ARBA00010247"/>
    </source>
</evidence>
<evidence type="ECO:0000256" key="8">
    <source>
        <dbReference type="ARBA" id="ARBA00022990"/>
    </source>
</evidence>
<evidence type="ECO:0000256" key="10">
    <source>
        <dbReference type="ARBA" id="ARBA00034092"/>
    </source>
</evidence>
<evidence type="ECO:0000256" key="4">
    <source>
        <dbReference type="ARBA" id="ARBA00022481"/>
    </source>
</evidence>
<dbReference type="AlphaFoldDB" id="A0A5F8GPA9"/>
<evidence type="ECO:0000313" key="13">
    <source>
        <dbReference type="Ensembl" id="ENSMODP00000049016.1"/>
    </source>
</evidence>
<dbReference type="InterPro" id="IPR002673">
    <property type="entry name" value="Ribosomal_eL29"/>
</dbReference>
<feature type="compositionally biased region" description="Basic and acidic residues" evidence="12">
    <location>
        <begin position="98"/>
        <end position="121"/>
    </location>
</feature>
<evidence type="ECO:0000256" key="11">
    <source>
        <dbReference type="RuleBase" id="RU364026"/>
    </source>
</evidence>
<dbReference type="Gene3D" id="6.10.140.1730">
    <property type="match status" value="1"/>
</dbReference>
<evidence type="ECO:0000256" key="12">
    <source>
        <dbReference type="SAM" id="MobiDB-lite"/>
    </source>
</evidence>
<evidence type="ECO:0000256" key="6">
    <source>
        <dbReference type="ARBA" id="ARBA00022553"/>
    </source>
</evidence>
<dbReference type="InParanoid" id="A0A5F8GPA9"/>
<evidence type="ECO:0000256" key="7">
    <source>
        <dbReference type="ARBA" id="ARBA00022980"/>
    </source>
</evidence>
<dbReference type="GO" id="GO:0002181">
    <property type="term" value="P:cytoplasmic translation"/>
    <property type="evidence" value="ECO:0000318"/>
    <property type="project" value="GO_Central"/>
</dbReference>
<dbReference type="Pfam" id="PF01779">
    <property type="entry name" value="Ribosomal_L29e"/>
    <property type="match status" value="1"/>
</dbReference>
<reference evidence="13" key="2">
    <citation type="submission" date="2025-08" db="UniProtKB">
        <authorList>
            <consortium name="Ensembl"/>
        </authorList>
    </citation>
    <scope>IDENTIFICATION</scope>
</reference>
<evidence type="ECO:0000256" key="1">
    <source>
        <dbReference type="ARBA" id="ARBA00004496"/>
    </source>
</evidence>
<keyword evidence="9 11" id="KW-0687">Ribonucleoprotein</keyword>
<comment type="similarity">
    <text evidence="2 11">Belongs to the eukaryotic ribosomal protein eL29 family.</text>
</comment>
<reference evidence="13" key="3">
    <citation type="submission" date="2025-09" db="UniProtKB">
        <authorList>
            <consortium name="Ensembl"/>
        </authorList>
    </citation>
    <scope>IDENTIFICATION</scope>
</reference>